<sequence length="96" mass="11239">NNQRRIANIIEYLTYEVWAYMIRSLYNQDRQLFSILLAIKIDMAKGIIRNLEFQVFIKGGAALDMNAVPPKPARWISDMTWLNLVKLSDVPHFRSI</sequence>
<keyword evidence="2" id="KW-1185">Reference proteome</keyword>
<proteinExistence type="predicted"/>
<organism evidence="1 2">
    <name type="scientific">Lymnaea stagnalis</name>
    <name type="common">Great pond snail</name>
    <name type="synonym">Helix stagnalis</name>
    <dbReference type="NCBI Taxonomy" id="6523"/>
    <lineage>
        <taxon>Eukaryota</taxon>
        <taxon>Metazoa</taxon>
        <taxon>Spiralia</taxon>
        <taxon>Lophotrochozoa</taxon>
        <taxon>Mollusca</taxon>
        <taxon>Gastropoda</taxon>
        <taxon>Heterobranchia</taxon>
        <taxon>Euthyneura</taxon>
        <taxon>Panpulmonata</taxon>
        <taxon>Hygrophila</taxon>
        <taxon>Lymnaeoidea</taxon>
        <taxon>Lymnaeidae</taxon>
        <taxon>Lymnaea</taxon>
    </lineage>
</organism>
<dbReference type="GO" id="GO:0045505">
    <property type="term" value="F:dynein intermediate chain binding"/>
    <property type="evidence" value="ECO:0007669"/>
    <property type="project" value="InterPro"/>
</dbReference>
<dbReference type="GO" id="GO:0030286">
    <property type="term" value="C:dynein complex"/>
    <property type="evidence" value="ECO:0007669"/>
    <property type="project" value="InterPro"/>
</dbReference>
<dbReference type="InterPro" id="IPR026983">
    <property type="entry name" value="DHC"/>
</dbReference>
<dbReference type="AlphaFoldDB" id="A0AAV2IN97"/>
<dbReference type="PANTHER" id="PTHR46961:SF19">
    <property type="entry name" value="DYNEIN HEAVY CHAIN 5, AXONEMAL"/>
    <property type="match status" value="1"/>
</dbReference>
<comment type="caution">
    <text evidence="1">The sequence shown here is derived from an EMBL/GenBank/DDBJ whole genome shotgun (WGS) entry which is preliminary data.</text>
</comment>
<dbReference type="PANTHER" id="PTHR46961">
    <property type="entry name" value="DYNEIN HEAVY CHAIN 1, AXONEMAL-LIKE PROTEIN"/>
    <property type="match status" value="1"/>
</dbReference>
<name>A0AAV2IN97_LYMST</name>
<gene>
    <name evidence="1" type="ORF">GSLYS_00021098001</name>
</gene>
<evidence type="ECO:0000313" key="2">
    <source>
        <dbReference type="Proteomes" id="UP001497497"/>
    </source>
</evidence>
<dbReference type="GO" id="GO:0051959">
    <property type="term" value="F:dynein light intermediate chain binding"/>
    <property type="evidence" value="ECO:0007669"/>
    <property type="project" value="InterPro"/>
</dbReference>
<feature type="non-terminal residue" evidence="1">
    <location>
        <position position="1"/>
    </location>
</feature>
<dbReference type="Proteomes" id="UP001497497">
    <property type="component" value="Unassembled WGS sequence"/>
</dbReference>
<evidence type="ECO:0000313" key="1">
    <source>
        <dbReference type="EMBL" id="CAL1547781.1"/>
    </source>
</evidence>
<accession>A0AAV2IN97</accession>
<dbReference type="GO" id="GO:0007018">
    <property type="term" value="P:microtubule-based movement"/>
    <property type="evidence" value="ECO:0007669"/>
    <property type="project" value="InterPro"/>
</dbReference>
<reference evidence="1 2" key="1">
    <citation type="submission" date="2024-04" db="EMBL/GenBank/DDBJ databases">
        <authorList>
            <consortium name="Genoscope - CEA"/>
            <person name="William W."/>
        </authorList>
    </citation>
    <scope>NUCLEOTIDE SEQUENCE [LARGE SCALE GENOMIC DNA]</scope>
</reference>
<dbReference type="EMBL" id="CAXITT010001066">
    <property type="protein sequence ID" value="CAL1547781.1"/>
    <property type="molecule type" value="Genomic_DNA"/>
</dbReference>
<feature type="non-terminal residue" evidence="1">
    <location>
        <position position="96"/>
    </location>
</feature>
<dbReference type="Gene3D" id="1.10.8.1220">
    <property type="match status" value="1"/>
</dbReference>
<protein>
    <submittedName>
        <fullName evidence="1">Uncharacterized protein</fullName>
    </submittedName>
</protein>